<dbReference type="EMBL" id="AACS02000005">
    <property type="protein sequence ID" value="EAU84320.2"/>
    <property type="molecule type" value="Genomic_DNA"/>
</dbReference>
<evidence type="ECO:0000313" key="10">
    <source>
        <dbReference type="Proteomes" id="UP000001861"/>
    </source>
</evidence>
<dbReference type="Gene3D" id="3.40.630.10">
    <property type="entry name" value="Zn peptidases"/>
    <property type="match status" value="1"/>
</dbReference>
<dbReference type="Proteomes" id="UP000001861">
    <property type="component" value="Unassembled WGS sequence"/>
</dbReference>
<dbReference type="PANTHER" id="PTHR12147:SF26">
    <property type="entry name" value="PEPTIDASE M28 DOMAIN-CONTAINING PROTEIN"/>
    <property type="match status" value="1"/>
</dbReference>
<keyword evidence="3 7" id="KW-0645">Protease</keyword>
<dbReference type="GeneID" id="6013960"/>
<dbReference type="GO" id="GO:0008235">
    <property type="term" value="F:metalloexopeptidase activity"/>
    <property type="evidence" value="ECO:0007669"/>
    <property type="project" value="InterPro"/>
</dbReference>
<dbReference type="InParanoid" id="A8NYE0"/>
<dbReference type="GO" id="GO:0006508">
    <property type="term" value="P:proteolysis"/>
    <property type="evidence" value="ECO:0007669"/>
    <property type="project" value="UniProtKB-KW"/>
</dbReference>
<evidence type="ECO:0000256" key="5">
    <source>
        <dbReference type="ARBA" id="ARBA00022801"/>
    </source>
</evidence>
<dbReference type="AlphaFoldDB" id="A8NYE0"/>
<dbReference type="GO" id="GO:0046872">
    <property type="term" value="F:metal ion binding"/>
    <property type="evidence" value="ECO:0007669"/>
    <property type="project" value="UniProtKB-KW"/>
</dbReference>
<keyword evidence="10" id="KW-1185">Reference proteome</keyword>
<proteinExistence type="inferred from homology"/>
<keyword evidence="4 7" id="KW-0479">Metal-binding</keyword>
<feature type="domain" description="Peptidase M28" evidence="8">
    <location>
        <begin position="263"/>
        <end position="371"/>
    </location>
</feature>
<dbReference type="PANTHER" id="PTHR12147">
    <property type="entry name" value="METALLOPEPTIDASE M28 FAMILY MEMBER"/>
    <property type="match status" value="1"/>
</dbReference>
<evidence type="ECO:0000256" key="6">
    <source>
        <dbReference type="ARBA" id="ARBA00022833"/>
    </source>
</evidence>
<evidence type="ECO:0000259" key="8">
    <source>
        <dbReference type="Pfam" id="PF04389"/>
    </source>
</evidence>
<dbReference type="RefSeq" id="XP_001837404.2">
    <property type="nucleotide sequence ID" value="XM_001837352.2"/>
</dbReference>
<evidence type="ECO:0000256" key="1">
    <source>
        <dbReference type="ARBA" id="ARBA00001947"/>
    </source>
</evidence>
<dbReference type="Pfam" id="PF04389">
    <property type="entry name" value="Peptidase_M28"/>
    <property type="match status" value="1"/>
</dbReference>
<evidence type="ECO:0000256" key="4">
    <source>
        <dbReference type="ARBA" id="ARBA00022723"/>
    </source>
</evidence>
<evidence type="ECO:0000256" key="2">
    <source>
        <dbReference type="ARBA" id="ARBA00005634"/>
    </source>
</evidence>
<dbReference type="KEGG" id="cci:CC1G_01316"/>
<comment type="similarity">
    <text evidence="2">Belongs to the peptidase M28 family. M28B subfamily.</text>
</comment>
<evidence type="ECO:0000256" key="7">
    <source>
        <dbReference type="RuleBase" id="RU361240"/>
    </source>
</evidence>
<dbReference type="InterPro" id="IPR045175">
    <property type="entry name" value="M28_fam"/>
</dbReference>
<accession>A8NYE0</accession>
<dbReference type="OrthoDB" id="10013407at2759"/>
<gene>
    <name evidence="9" type="ORF">CC1G_01316</name>
</gene>
<protein>
    <recommendedName>
        <fullName evidence="7">Peptide hydrolase</fullName>
        <ecNumber evidence="7">3.4.-.-</ecNumber>
    </recommendedName>
</protein>
<evidence type="ECO:0000313" key="9">
    <source>
        <dbReference type="EMBL" id="EAU84320.2"/>
    </source>
</evidence>
<keyword evidence="7" id="KW-0732">Signal</keyword>
<dbReference type="VEuPathDB" id="FungiDB:CC1G_01316"/>
<comment type="caution">
    <text evidence="9">The sequence shown here is derived from an EMBL/GenBank/DDBJ whole genome shotgun (WGS) entry which is preliminary data.</text>
</comment>
<reference evidence="9 10" key="1">
    <citation type="journal article" date="2010" name="Proc. Natl. Acad. Sci. U.S.A.">
        <title>Insights into evolution of multicellular fungi from the assembled chromosomes of the mushroom Coprinopsis cinerea (Coprinus cinereus).</title>
        <authorList>
            <person name="Stajich J.E."/>
            <person name="Wilke S.K."/>
            <person name="Ahren D."/>
            <person name="Au C.H."/>
            <person name="Birren B.W."/>
            <person name="Borodovsky M."/>
            <person name="Burns C."/>
            <person name="Canback B."/>
            <person name="Casselton L.A."/>
            <person name="Cheng C.K."/>
            <person name="Deng J."/>
            <person name="Dietrich F.S."/>
            <person name="Fargo D.C."/>
            <person name="Farman M.L."/>
            <person name="Gathman A.C."/>
            <person name="Goldberg J."/>
            <person name="Guigo R."/>
            <person name="Hoegger P.J."/>
            <person name="Hooker J.B."/>
            <person name="Huggins A."/>
            <person name="James T.Y."/>
            <person name="Kamada T."/>
            <person name="Kilaru S."/>
            <person name="Kodira C."/>
            <person name="Kues U."/>
            <person name="Kupfer D."/>
            <person name="Kwan H.S."/>
            <person name="Lomsadze A."/>
            <person name="Li W."/>
            <person name="Lilly W.W."/>
            <person name="Ma L.J."/>
            <person name="Mackey A.J."/>
            <person name="Manning G."/>
            <person name="Martin F."/>
            <person name="Muraguchi H."/>
            <person name="Natvig D.O."/>
            <person name="Palmerini H."/>
            <person name="Ramesh M.A."/>
            <person name="Rehmeyer C.J."/>
            <person name="Roe B.A."/>
            <person name="Shenoy N."/>
            <person name="Stanke M."/>
            <person name="Ter-Hovhannisyan V."/>
            <person name="Tunlid A."/>
            <person name="Velagapudi R."/>
            <person name="Vision T.J."/>
            <person name="Zeng Q."/>
            <person name="Zolan M.E."/>
            <person name="Pukkila P.J."/>
        </authorList>
    </citation>
    <scope>NUCLEOTIDE SEQUENCE [LARGE SCALE GENOMIC DNA]</scope>
    <source>
        <strain evidence="10">Okayama-7 / 130 / ATCC MYA-4618 / FGSC 9003</strain>
    </source>
</reference>
<comment type="cofactor">
    <cofactor evidence="1">
        <name>Zn(2+)</name>
        <dbReference type="ChEBI" id="CHEBI:29105"/>
    </cofactor>
</comment>
<dbReference type="EC" id="3.4.-.-" evidence="7"/>
<sequence length="411" mass="45462">MASTLLSLWLILPLNSTLFSQEPCLTHSFYGNYKLQDSTVALFQASTPDCVEYSRSYLSQEPNVLLEIHRNASLVWLEKEHVDPSLLQQESFMSDDFYRTLTRLVGEDQPLYEQEDQHTFNAKTDNGFPYTLFSSNDATMLALPRHAALQVDTILPRFVKSTLVPDAPFTYREVSNDDLKVVRDVLGTLRFNPDIASVVNNISIPQIQQDIRFLTGEDGKSGIVSRHSFSSGARTAAAWIKARIEETGATCRLSTFLTGFAPNVICRYSAIKKTDDTVIISGHYDSRGSFGSVRAPGADDDGSGTTGVLSIARTIGRKRLRFHKNVELVAFAGEEQGLYGSRAYARELRAQNASIVMMIQADMTAYRAAQEPLQLGLPERIGTPEVTQLVANVSAFYSPELTVGYSGVCSI</sequence>
<dbReference type="HOGENOM" id="CLU_025286_0_0_1"/>
<organism evidence="9 10">
    <name type="scientific">Coprinopsis cinerea (strain Okayama-7 / 130 / ATCC MYA-4618 / FGSC 9003)</name>
    <name type="common">Inky cap fungus</name>
    <name type="synonym">Hormographiella aspergillata</name>
    <dbReference type="NCBI Taxonomy" id="240176"/>
    <lineage>
        <taxon>Eukaryota</taxon>
        <taxon>Fungi</taxon>
        <taxon>Dikarya</taxon>
        <taxon>Basidiomycota</taxon>
        <taxon>Agaricomycotina</taxon>
        <taxon>Agaricomycetes</taxon>
        <taxon>Agaricomycetidae</taxon>
        <taxon>Agaricales</taxon>
        <taxon>Agaricineae</taxon>
        <taxon>Psathyrellaceae</taxon>
        <taxon>Coprinopsis</taxon>
    </lineage>
</organism>
<keyword evidence="9" id="KW-0031">Aminopeptidase</keyword>
<dbReference type="SUPFAM" id="SSF53187">
    <property type="entry name" value="Zn-dependent exopeptidases"/>
    <property type="match status" value="1"/>
</dbReference>
<dbReference type="GO" id="GO:0004177">
    <property type="term" value="F:aminopeptidase activity"/>
    <property type="evidence" value="ECO:0007669"/>
    <property type="project" value="UniProtKB-KW"/>
</dbReference>
<keyword evidence="5 7" id="KW-0378">Hydrolase</keyword>
<name>A8NYE0_COPC7</name>
<feature type="signal peptide" evidence="7">
    <location>
        <begin position="1"/>
        <end position="20"/>
    </location>
</feature>
<dbReference type="InterPro" id="IPR007484">
    <property type="entry name" value="Peptidase_M28"/>
</dbReference>
<dbReference type="eggNOG" id="KOG2195">
    <property type="taxonomic scope" value="Eukaryota"/>
</dbReference>
<dbReference type="OMA" id="SGSECHY"/>
<evidence type="ECO:0000256" key="3">
    <source>
        <dbReference type="ARBA" id="ARBA00022670"/>
    </source>
</evidence>
<feature type="chain" id="PRO_5005122030" description="Peptide hydrolase" evidence="7">
    <location>
        <begin position="21"/>
        <end position="411"/>
    </location>
</feature>
<keyword evidence="6 7" id="KW-0862">Zinc</keyword>